<organism evidence="1 2">
    <name type="scientific">Mycobacterium paraseoulense</name>
    <dbReference type="NCBI Taxonomy" id="590652"/>
    <lineage>
        <taxon>Bacteria</taxon>
        <taxon>Bacillati</taxon>
        <taxon>Actinomycetota</taxon>
        <taxon>Actinomycetes</taxon>
        <taxon>Mycobacteriales</taxon>
        <taxon>Mycobacteriaceae</taxon>
        <taxon>Mycobacterium</taxon>
    </lineage>
</organism>
<dbReference type="AlphaFoldDB" id="A0A1X0I3C1"/>
<proteinExistence type="predicted"/>
<evidence type="ECO:0000313" key="2">
    <source>
        <dbReference type="Proteomes" id="UP000192513"/>
    </source>
</evidence>
<dbReference type="EMBL" id="MVIE01000053">
    <property type="protein sequence ID" value="ORB33734.1"/>
    <property type="molecule type" value="Genomic_DNA"/>
</dbReference>
<reference evidence="1 2" key="1">
    <citation type="submission" date="2017-02" db="EMBL/GenBank/DDBJ databases">
        <title>The new phylogeny of genus Mycobacterium.</title>
        <authorList>
            <person name="Tortoli E."/>
            <person name="Trovato A."/>
            <person name="Cirillo D.M."/>
        </authorList>
    </citation>
    <scope>NUCLEOTIDE SEQUENCE [LARGE SCALE GENOMIC DNA]</scope>
    <source>
        <strain evidence="1 2">DSM 45000</strain>
    </source>
</reference>
<dbReference type="InterPro" id="IPR023840">
    <property type="entry name" value="T7SS_Rv3446c"/>
</dbReference>
<dbReference type="RefSeq" id="WP_083175665.1">
    <property type="nucleotide sequence ID" value="NZ_AP022619.1"/>
</dbReference>
<dbReference type="STRING" id="590652.BST39_25595"/>
<accession>A0A1X0I3C1</accession>
<evidence type="ECO:0000313" key="1">
    <source>
        <dbReference type="EMBL" id="ORB33734.1"/>
    </source>
</evidence>
<dbReference type="OrthoDB" id="4760221at2"/>
<comment type="caution">
    <text evidence="1">The sequence shown here is derived from an EMBL/GenBank/DDBJ whole genome shotgun (WGS) entry which is preliminary data.</text>
</comment>
<sequence>MNPHRAVIEAGPGTIRRLCCGTNAVTGGGPSQLIAAALGAIDDRVTLVGGQPVAVASLWSDALRSAVCTRADGIVVVHPSWWSASRSATLSAAAAAVSDDVLARPRSWLLRRAAQADGEPTVVVEITERMVVVGAAELVAIPRRPPPRCVAGEVVAALAGMPAAVVLIDTPGLVPGAPALAASIAGAVRGNGQTALLIDDVRLARLARSVVSDRHEPRAAPGSGDRVRSSARTLRGLGAAAIVLAVSAPAATTVGRHREPTPLAVEATPTTFLVEGRVAVTVPADWSTQRVTVGPGSARVQVTSPSDPEVALHVTQSPVTGETLSGTAERLRRAIEAAPAGSFVDFNASGTSVGRPAVTYREVRAGHDVRWTVLLDGPVRIGLGCQSRPGREEAVRAVCEQAVRSAHAIG</sequence>
<gene>
    <name evidence="1" type="ORF">BST39_25595</name>
</gene>
<keyword evidence="2" id="KW-1185">Reference proteome</keyword>
<dbReference type="NCBIfam" id="TIGR03931">
    <property type="entry name" value="T7SS_Rv3446c"/>
    <property type="match status" value="1"/>
</dbReference>
<protein>
    <submittedName>
        <fullName evidence="1">Type VII secretion-associated protein</fullName>
    </submittedName>
</protein>
<dbReference type="Proteomes" id="UP000192513">
    <property type="component" value="Unassembled WGS sequence"/>
</dbReference>
<name>A0A1X0I3C1_9MYCO</name>